<sequence length="227" mass="25211">MYLTIYLYISTFILKKIILNSRQILVTGCDSGFGQLDRRGLHVIAACLTEPGASRLRAAASPRLETLLLNVTDSASVESALERVRSETGERGETDSQIGCQLESSTARDKAEIQVTLKFLLLLKKARGRVVNVDSILGRVSLIGGGYCLTKYGVEAFSDSLNMMHFGAKVSIAEPGFFNTQVTDLSLIEDDLKKWWHNFPAEVRRAYGDSHLQDSESQRILFVKFCL</sequence>
<dbReference type="PRINTS" id="PR00081">
    <property type="entry name" value="GDHRDH"/>
</dbReference>
<organism evidence="2 3">
    <name type="scientific">Cyprinus carpio</name>
    <name type="common">Common carp</name>
    <dbReference type="NCBI Taxonomy" id="7962"/>
    <lineage>
        <taxon>Eukaryota</taxon>
        <taxon>Metazoa</taxon>
        <taxon>Chordata</taxon>
        <taxon>Craniata</taxon>
        <taxon>Vertebrata</taxon>
        <taxon>Euteleostomi</taxon>
        <taxon>Actinopterygii</taxon>
        <taxon>Neopterygii</taxon>
        <taxon>Teleostei</taxon>
        <taxon>Ostariophysi</taxon>
        <taxon>Cypriniformes</taxon>
        <taxon>Cyprinidae</taxon>
        <taxon>Cyprininae</taxon>
        <taxon>Cyprinus</taxon>
    </lineage>
</organism>
<dbReference type="PANTHER" id="PTHR43313:SF47">
    <property type="entry name" value="RETINOL DEHYDROGENASE 7"/>
    <property type="match status" value="1"/>
</dbReference>
<evidence type="ECO:0000313" key="2">
    <source>
        <dbReference type="Ensembl" id="ENSCCRP00015047494.1"/>
    </source>
</evidence>
<dbReference type="SUPFAM" id="SSF51735">
    <property type="entry name" value="NAD(P)-binding Rossmann-fold domains"/>
    <property type="match status" value="1"/>
</dbReference>
<dbReference type="Ensembl" id="ENSCCRT00015049084.1">
    <property type="protein sequence ID" value="ENSCCRP00015047494.1"/>
    <property type="gene ID" value="ENSCCRG00015019655.1"/>
</dbReference>
<dbReference type="InterPro" id="IPR036291">
    <property type="entry name" value="NAD(P)-bd_dom_sf"/>
</dbReference>
<protein>
    <submittedName>
        <fullName evidence="2">Retinol dehydrogenase 1</fullName>
    </submittedName>
</protein>
<reference evidence="2" key="1">
    <citation type="submission" date="2025-08" db="UniProtKB">
        <authorList>
            <consortium name="Ensembl"/>
        </authorList>
    </citation>
    <scope>IDENTIFICATION</scope>
</reference>
<accession>A0A8C1Z294</accession>
<name>A0A8C1Z294_CYPCA</name>
<proteinExistence type="inferred from homology"/>
<dbReference type="Pfam" id="PF00106">
    <property type="entry name" value="adh_short"/>
    <property type="match status" value="1"/>
</dbReference>
<evidence type="ECO:0000256" key="1">
    <source>
        <dbReference type="ARBA" id="ARBA00006484"/>
    </source>
</evidence>
<dbReference type="GO" id="GO:0008202">
    <property type="term" value="P:steroid metabolic process"/>
    <property type="evidence" value="ECO:0007669"/>
    <property type="project" value="TreeGrafter"/>
</dbReference>
<dbReference type="AlphaFoldDB" id="A0A8C1Z294"/>
<dbReference type="Proteomes" id="UP000694700">
    <property type="component" value="Unplaced"/>
</dbReference>
<comment type="similarity">
    <text evidence="1">Belongs to the short-chain dehydrogenases/reductases (SDR) family.</text>
</comment>
<dbReference type="GO" id="GO:0016491">
    <property type="term" value="F:oxidoreductase activity"/>
    <property type="evidence" value="ECO:0007669"/>
    <property type="project" value="TreeGrafter"/>
</dbReference>
<dbReference type="InterPro" id="IPR002347">
    <property type="entry name" value="SDR_fam"/>
</dbReference>
<dbReference type="Gene3D" id="3.40.50.720">
    <property type="entry name" value="NAD(P)-binding Rossmann-like Domain"/>
    <property type="match status" value="2"/>
</dbReference>
<evidence type="ECO:0000313" key="3">
    <source>
        <dbReference type="Proteomes" id="UP000694700"/>
    </source>
</evidence>
<dbReference type="PANTHER" id="PTHR43313">
    <property type="entry name" value="SHORT-CHAIN DEHYDROGENASE/REDUCTASE FAMILY 9C"/>
    <property type="match status" value="1"/>
</dbReference>